<accession>A0ABP6FV02</accession>
<gene>
    <name evidence="1" type="ORF">GCM10010412_100620</name>
</gene>
<organism evidence="1 2">
    <name type="scientific">Nonomuraea recticatena</name>
    <dbReference type="NCBI Taxonomy" id="46178"/>
    <lineage>
        <taxon>Bacteria</taxon>
        <taxon>Bacillati</taxon>
        <taxon>Actinomycetota</taxon>
        <taxon>Actinomycetes</taxon>
        <taxon>Streptosporangiales</taxon>
        <taxon>Streptosporangiaceae</taxon>
        <taxon>Nonomuraea</taxon>
    </lineage>
</organism>
<dbReference type="Proteomes" id="UP001501666">
    <property type="component" value="Unassembled WGS sequence"/>
</dbReference>
<evidence type="ECO:0000313" key="1">
    <source>
        <dbReference type="EMBL" id="GAA2702530.1"/>
    </source>
</evidence>
<name>A0ABP6FV02_9ACTN</name>
<sequence>MAKETLLALMIPRHPEVAVLPHAPRHKRNPRTCWQVLRAMTTWFNWLTAQGVERLGEVTQDDCEEFLEDSWMSWPGRGQARRLTPGTMVIKVRAIQTLTLYGELCSGDRYAERFMPWEGERSARS</sequence>
<protein>
    <recommendedName>
        <fullName evidence="3">Integrase</fullName>
    </recommendedName>
</protein>
<comment type="caution">
    <text evidence="1">The sequence shown here is derived from an EMBL/GenBank/DDBJ whole genome shotgun (WGS) entry which is preliminary data.</text>
</comment>
<proteinExistence type="predicted"/>
<dbReference type="EMBL" id="BAAATE010000082">
    <property type="protein sequence ID" value="GAA2702530.1"/>
    <property type="molecule type" value="Genomic_DNA"/>
</dbReference>
<evidence type="ECO:0000313" key="2">
    <source>
        <dbReference type="Proteomes" id="UP001501666"/>
    </source>
</evidence>
<reference evidence="2" key="1">
    <citation type="journal article" date="2019" name="Int. J. Syst. Evol. Microbiol.">
        <title>The Global Catalogue of Microorganisms (GCM) 10K type strain sequencing project: providing services to taxonomists for standard genome sequencing and annotation.</title>
        <authorList>
            <consortium name="The Broad Institute Genomics Platform"/>
            <consortium name="The Broad Institute Genome Sequencing Center for Infectious Disease"/>
            <person name="Wu L."/>
            <person name="Ma J."/>
        </authorList>
    </citation>
    <scope>NUCLEOTIDE SEQUENCE [LARGE SCALE GENOMIC DNA]</scope>
    <source>
        <strain evidence="2">JCM 6835</strain>
    </source>
</reference>
<evidence type="ECO:0008006" key="3">
    <source>
        <dbReference type="Google" id="ProtNLM"/>
    </source>
</evidence>
<keyword evidence="2" id="KW-1185">Reference proteome</keyword>